<reference evidence="1 2" key="1">
    <citation type="submission" date="2023-03" db="EMBL/GenBank/DDBJ databases">
        <title>High-quality genome of Scylla paramamosain provides insights in environmental adaptation.</title>
        <authorList>
            <person name="Zhang L."/>
        </authorList>
    </citation>
    <scope>NUCLEOTIDE SEQUENCE [LARGE SCALE GENOMIC DNA]</scope>
    <source>
        <strain evidence="1">LZ_2023a</strain>
        <tissue evidence="1">Muscle</tissue>
    </source>
</reference>
<gene>
    <name evidence="1" type="ORF">O3P69_020581</name>
</gene>
<sequence length="112" mass="12510">MGVVLPGLSINQEMSDQDVASHPCCSVVFLRHAEGLAFIMCPEDDGSHSLQEVSLMKMLDLIQMIWVKTFDLQHCPCSHVRNSESGRNSLCADARPVLYCMKNLPHFSTFLV</sequence>
<organism evidence="1 2">
    <name type="scientific">Scylla paramamosain</name>
    <name type="common">Mud crab</name>
    <dbReference type="NCBI Taxonomy" id="85552"/>
    <lineage>
        <taxon>Eukaryota</taxon>
        <taxon>Metazoa</taxon>
        <taxon>Ecdysozoa</taxon>
        <taxon>Arthropoda</taxon>
        <taxon>Crustacea</taxon>
        <taxon>Multicrustacea</taxon>
        <taxon>Malacostraca</taxon>
        <taxon>Eumalacostraca</taxon>
        <taxon>Eucarida</taxon>
        <taxon>Decapoda</taxon>
        <taxon>Pleocyemata</taxon>
        <taxon>Brachyura</taxon>
        <taxon>Eubrachyura</taxon>
        <taxon>Portunoidea</taxon>
        <taxon>Portunidae</taxon>
        <taxon>Portuninae</taxon>
        <taxon>Scylla</taxon>
    </lineage>
</organism>
<dbReference type="AlphaFoldDB" id="A0AAW0TLQ4"/>
<evidence type="ECO:0000313" key="2">
    <source>
        <dbReference type="Proteomes" id="UP001487740"/>
    </source>
</evidence>
<evidence type="ECO:0000313" key="1">
    <source>
        <dbReference type="EMBL" id="KAK8388684.1"/>
    </source>
</evidence>
<name>A0AAW0TLQ4_SCYPA</name>
<accession>A0AAW0TLQ4</accession>
<proteinExistence type="predicted"/>
<protein>
    <submittedName>
        <fullName evidence="1">Uncharacterized protein</fullName>
    </submittedName>
</protein>
<keyword evidence="2" id="KW-1185">Reference proteome</keyword>
<comment type="caution">
    <text evidence="1">The sequence shown here is derived from an EMBL/GenBank/DDBJ whole genome shotgun (WGS) entry which is preliminary data.</text>
</comment>
<dbReference type="EMBL" id="JARAKH010000028">
    <property type="protein sequence ID" value="KAK8388684.1"/>
    <property type="molecule type" value="Genomic_DNA"/>
</dbReference>
<dbReference type="Proteomes" id="UP001487740">
    <property type="component" value="Unassembled WGS sequence"/>
</dbReference>